<evidence type="ECO:0000313" key="1">
    <source>
        <dbReference type="EMBL" id="AEM71601.1"/>
    </source>
</evidence>
<dbReference type="Proteomes" id="UP000008908">
    <property type="component" value="Chromosome"/>
</dbReference>
<organism evidence="1 2">
    <name type="scientific">Allomuricauda ruestringensis (strain DSM 13258 / CIP 107369 / LMG 19739 / B1)</name>
    <name type="common">Muricauda ruestringensis</name>
    <dbReference type="NCBI Taxonomy" id="886377"/>
    <lineage>
        <taxon>Bacteria</taxon>
        <taxon>Pseudomonadati</taxon>
        <taxon>Bacteroidota</taxon>
        <taxon>Flavobacteriia</taxon>
        <taxon>Flavobacteriales</taxon>
        <taxon>Flavobacteriaceae</taxon>
        <taxon>Flagellimonas</taxon>
    </lineage>
</organism>
<gene>
    <name evidence="1" type="ordered locus">Murru_2565</name>
</gene>
<reference evidence="2" key="1">
    <citation type="submission" date="2011-08" db="EMBL/GenBank/DDBJ databases">
        <title>The complete genome of Muricauda ruestringensis DSM 13258.</title>
        <authorList>
            <person name="Lucas S."/>
            <person name="Han J."/>
            <person name="Lapidus A."/>
            <person name="Bruce D."/>
            <person name="Goodwin L."/>
            <person name="Pitluck S."/>
            <person name="Peters L."/>
            <person name="Kyrpides N."/>
            <person name="Mavromatis K."/>
            <person name="Ivanova N."/>
            <person name="Ovchinnikova G."/>
            <person name="Teshima H."/>
            <person name="Detter J.C."/>
            <person name="Tapia R."/>
            <person name="Han C."/>
            <person name="Land M."/>
            <person name="Hauser L."/>
            <person name="Markowitz V."/>
            <person name="Cheng J.-F."/>
            <person name="Hugenholtz P."/>
            <person name="Woyke T."/>
            <person name="Wu D."/>
            <person name="Spring S."/>
            <person name="Schroeder M."/>
            <person name="Brambilla E."/>
            <person name="Klenk H.-P."/>
            <person name="Eisen J.A."/>
        </authorList>
    </citation>
    <scope>NUCLEOTIDE SEQUENCE [LARGE SCALE GENOMIC DNA]</scope>
    <source>
        <strain evidence="2">DSM 13258 / LMG 19739 / B1</strain>
    </source>
</reference>
<name>G2PQ95_ALLRU</name>
<protein>
    <submittedName>
        <fullName evidence="1">Uncharacterized protein</fullName>
    </submittedName>
</protein>
<dbReference type="EMBL" id="CP002999">
    <property type="protein sequence ID" value="AEM71601.1"/>
    <property type="molecule type" value="Genomic_DNA"/>
</dbReference>
<dbReference type="STRING" id="886377.Murru_2565"/>
<dbReference type="KEGG" id="mrs:Murru_2565"/>
<dbReference type="HOGENOM" id="CLU_3136636_0_0_10"/>
<sequence length="52" mass="5806">MIDMAVKHIPTGEVHKGYKGGITDCGFDTRAKPDHWEESVEKITCDKKGCKN</sequence>
<reference evidence="1 2" key="2">
    <citation type="journal article" date="2012" name="Stand. Genomic Sci.">
        <title>Complete genome sequence of the facultatively anaerobic, appendaged bacterium Muricauda ruestringensis type strain (B1(T)).</title>
        <authorList>
            <person name="Huntemann M."/>
            <person name="Teshima H."/>
            <person name="Lapidus A."/>
            <person name="Nolan M."/>
            <person name="Lucas S."/>
            <person name="Hammon N."/>
            <person name="Deshpande S."/>
            <person name="Cheng J.F."/>
            <person name="Tapia R."/>
            <person name="Goodwin L.A."/>
            <person name="Pitluck S."/>
            <person name="Liolios K."/>
            <person name="Pagani I."/>
            <person name="Ivanova N."/>
            <person name="Mavromatis K."/>
            <person name="Mikhailova N."/>
            <person name="Pati A."/>
            <person name="Chen A."/>
            <person name="Palaniappan K."/>
            <person name="Land M."/>
            <person name="Hauser L."/>
            <person name="Pan C."/>
            <person name="Brambilla E.M."/>
            <person name="Rohde M."/>
            <person name="Spring S."/>
            <person name="Goker M."/>
            <person name="Detter J.C."/>
            <person name="Bristow J."/>
            <person name="Eisen J.A."/>
            <person name="Markowitz V."/>
            <person name="Hugenholtz P."/>
            <person name="Kyrpides N.C."/>
            <person name="Klenk H.P."/>
            <person name="Woyke T."/>
        </authorList>
    </citation>
    <scope>NUCLEOTIDE SEQUENCE [LARGE SCALE GENOMIC DNA]</scope>
    <source>
        <strain evidence="2">DSM 13258 / LMG 19739 / B1</strain>
    </source>
</reference>
<proteinExistence type="predicted"/>
<dbReference type="AlphaFoldDB" id="G2PQ95"/>
<accession>G2PQ95</accession>
<dbReference type="eggNOG" id="ENOG5033DFK">
    <property type="taxonomic scope" value="Bacteria"/>
</dbReference>
<evidence type="ECO:0000313" key="2">
    <source>
        <dbReference type="Proteomes" id="UP000008908"/>
    </source>
</evidence>
<keyword evidence="2" id="KW-1185">Reference proteome</keyword>